<evidence type="ECO:0000256" key="2">
    <source>
        <dbReference type="ARBA" id="ARBA00022454"/>
    </source>
</evidence>
<feature type="domain" description="SET" evidence="7">
    <location>
        <begin position="1066"/>
        <end position="1199"/>
    </location>
</feature>
<dbReference type="SMART" id="SM00248">
    <property type="entry name" value="ANK"/>
    <property type="match status" value="5"/>
</dbReference>
<accession>A0A194PPK7</accession>
<dbReference type="Pfam" id="PF00023">
    <property type="entry name" value="Ank"/>
    <property type="match status" value="1"/>
</dbReference>
<feature type="compositionally biased region" description="Basic and acidic residues" evidence="6">
    <location>
        <begin position="1"/>
        <end position="20"/>
    </location>
</feature>
<feature type="compositionally biased region" description="Acidic residues" evidence="6">
    <location>
        <begin position="733"/>
        <end position="743"/>
    </location>
</feature>
<feature type="compositionally biased region" description="Polar residues" evidence="6">
    <location>
        <begin position="97"/>
        <end position="112"/>
    </location>
</feature>
<evidence type="ECO:0000313" key="10">
    <source>
        <dbReference type="Proteomes" id="UP000053268"/>
    </source>
</evidence>
<dbReference type="Gene3D" id="2.170.270.10">
    <property type="entry name" value="SET domain"/>
    <property type="match status" value="1"/>
</dbReference>
<dbReference type="Pfam" id="PF05033">
    <property type="entry name" value="Pre-SET"/>
    <property type="match status" value="1"/>
</dbReference>
<dbReference type="PANTHER" id="PTHR46307:SF4">
    <property type="entry name" value="G9A, ISOFORM B"/>
    <property type="match status" value="1"/>
</dbReference>
<feature type="compositionally biased region" description="Basic and acidic residues" evidence="6">
    <location>
        <begin position="696"/>
        <end position="732"/>
    </location>
</feature>
<feature type="region of interest" description="Disordered" evidence="6">
    <location>
        <begin position="696"/>
        <end position="748"/>
    </location>
</feature>
<dbReference type="SMART" id="SM00468">
    <property type="entry name" value="PreSET"/>
    <property type="match status" value="1"/>
</dbReference>
<evidence type="ECO:0000256" key="5">
    <source>
        <dbReference type="PROSITE-ProRule" id="PRU00023"/>
    </source>
</evidence>
<dbReference type="PRINTS" id="PR01415">
    <property type="entry name" value="ANKYRIN"/>
</dbReference>
<feature type="repeat" description="ANK" evidence="5">
    <location>
        <begin position="774"/>
        <end position="798"/>
    </location>
</feature>
<dbReference type="InterPro" id="IPR046341">
    <property type="entry name" value="SET_dom_sf"/>
</dbReference>
<dbReference type="GO" id="GO:0008270">
    <property type="term" value="F:zinc ion binding"/>
    <property type="evidence" value="ECO:0007669"/>
    <property type="project" value="InterPro"/>
</dbReference>
<feature type="compositionally biased region" description="Polar residues" evidence="6">
    <location>
        <begin position="153"/>
        <end position="162"/>
    </location>
</feature>
<feature type="compositionally biased region" description="Polar residues" evidence="6">
    <location>
        <begin position="334"/>
        <end position="349"/>
    </location>
</feature>
<sequence>MHSDHDESVTPKKKHDKADTSPDVSVRIENSDPGSDKKAESKDAKPRIVLTFRSEKSGAKNSNMKIVSTEEKHEEVSPRRSNRNRSTKWESDEDNETLSSAKKSLNVSQSVSENDKTSDSSLATPKRSTRRRSKEFSENVLPNAIARKEKSYNETLSGPTQRLSRRIKPTAKILANEELRMGLESQNNARLGLQPEKTAEEGVRTRRSAHSKNYDAESAVVDKKAVKRHKPSEDIKQDKSEEGENSSDSKVKHLCKLGLKAINTTPNEHQPQESSNRRREDEENEAEAIEEDEEIDDESEVISKLLEADEDSSDEDFLYPAGGNPTERPRRSTRLCSSYGNESDQSSMSMGDDENKAPPRRSSRLRYSCSDFYDRDAAGPEDGEEAAYPPEEYPIVASCNCEASSNMYAAPDELTEPVFCQAIDSVDGVRVGCSHSAARRGGELQPLVRAGPRTPYLLACRQHTAQLRKHMCCTACGLFCAQGIFYQCSLGHLFHLECGIPGCERGEGKAGGGGAGGVSAAAGLGCPHCGVHAVLWQPANKDCARVKIDMHCSGKRVYLPEQREQSIPAYIGFGGINPALIEQGPVIPEDLLPSPPIDLKRLCEETVTMEEDEPIDKVELLHDAIIAGEPPEQLIPKIVSAKGEGLECALGVAARWGRVAAVYLLHFAGAKLDALDADNRTPLHIALTALLDKSKPTKSKNETIKNDEKPETMEVDEKNESKEDKEEDKEIKEVEEEENDVAESDVNKPSDEDLMKVIRYLIAAGCDVNLPGPDGMTALHVAAQHGGLAACRLLLEEGRALVDARDHGGWTPLVWAAENSHPDVVSLLLEWGADAAARDAEGNGVVHWCALHGDARSLRLLLHAAPHAHAHTNAHADTPLHVAARQGHYACVVMLLARGARTDLENSAGELAVEVCSGQCQTAISLNMQMALAVSDKPVRCRLLCNDISKGREPYPVPCINEVDDTGAPDDFTYVTRHVTPTPLHLDTALATLQGCRCHGSECASGECACAALGVRAWYRAGRLPRAFPYHDPPMLFECNQTCACNARTCGNRVISRLQQLGSLGARVAVVRTARCGWALRTLQPLPAGAPTALYCGELLPHTAADARAHDQYMFALDLKQDLLDDGGGGGEKGSEGAEQLCVDAAQFGSAARFINHSCRPNLAPVRVFTDVRDLRLPNVALFALRDIAAGEELTFDYGDKFWSVKSKFMKCECDAPDCRYPTKSTEE</sequence>
<keyword evidence="10" id="KW-1185">Reference proteome</keyword>
<dbReference type="PROSITE" id="PS50867">
    <property type="entry name" value="PRE_SET"/>
    <property type="match status" value="1"/>
</dbReference>
<feature type="compositionally biased region" description="Basic and acidic residues" evidence="6">
    <location>
        <begin position="231"/>
        <end position="251"/>
    </location>
</feature>
<dbReference type="PANTHER" id="PTHR46307">
    <property type="entry name" value="G9A, ISOFORM B"/>
    <property type="match status" value="1"/>
</dbReference>
<gene>
    <name evidence="9" type="ORF">RR46_08835</name>
</gene>
<feature type="compositionally biased region" description="Basic and acidic residues" evidence="6">
    <location>
        <begin position="34"/>
        <end position="46"/>
    </location>
</feature>
<dbReference type="CDD" id="cd20905">
    <property type="entry name" value="EHMT_ZBD"/>
    <property type="match status" value="1"/>
</dbReference>
<keyword evidence="3 9" id="KW-0489">Methyltransferase</keyword>
<dbReference type="InterPro" id="IPR047762">
    <property type="entry name" value="EHMT_CRR"/>
</dbReference>
<keyword evidence="4" id="KW-0949">S-adenosyl-L-methionine</keyword>
<dbReference type="Pfam" id="PF00856">
    <property type="entry name" value="SET"/>
    <property type="match status" value="1"/>
</dbReference>
<feature type="repeat" description="ANK" evidence="5">
    <location>
        <begin position="875"/>
        <end position="907"/>
    </location>
</feature>
<dbReference type="Proteomes" id="UP000053268">
    <property type="component" value="Unassembled WGS sequence"/>
</dbReference>
<evidence type="ECO:0000256" key="4">
    <source>
        <dbReference type="ARBA" id="ARBA00022691"/>
    </source>
</evidence>
<keyword evidence="2" id="KW-0158">Chromosome</keyword>
<feature type="compositionally biased region" description="Acidic residues" evidence="6">
    <location>
        <begin position="308"/>
        <end position="317"/>
    </location>
</feature>
<reference evidence="9 10" key="1">
    <citation type="journal article" date="2015" name="Nat. Commun.">
        <title>Outbred genome sequencing and CRISPR/Cas9 gene editing in butterflies.</title>
        <authorList>
            <person name="Li X."/>
            <person name="Fan D."/>
            <person name="Zhang W."/>
            <person name="Liu G."/>
            <person name="Zhang L."/>
            <person name="Zhao L."/>
            <person name="Fang X."/>
            <person name="Chen L."/>
            <person name="Dong Y."/>
            <person name="Chen Y."/>
            <person name="Ding Y."/>
            <person name="Zhao R."/>
            <person name="Feng M."/>
            <person name="Zhu Y."/>
            <person name="Feng Y."/>
            <person name="Jiang X."/>
            <person name="Zhu D."/>
            <person name="Xiang H."/>
            <person name="Feng X."/>
            <person name="Li S."/>
            <person name="Wang J."/>
            <person name="Zhang G."/>
            <person name="Kronforst M.R."/>
            <person name="Wang W."/>
        </authorList>
    </citation>
    <scope>NUCLEOTIDE SEQUENCE [LARGE SCALE GENOMIC DNA]</scope>
    <source>
        <strain evidence="9">Ya'a_city_454_Px</strain>
        <tissue evidence="9">Whole body</tissue>
    </source>
</reference>
<dbReference type="GO" id="GO:0005634">
    <property type="term" value="C:nucleus"/>
    <property type="evidence" value="ECO:0007669"/>
    <property type="project" value="InterPro"/>
</dbReference>
<evidence type="ECO:0000259" key="8">
    <source>
        <dbReference type="PROSITE" id="PS50867"/>
    </source>
</evidence>
<dbReference type="EMBL" id="KQ459596">
    <property type="protein sequence ID" value="KPI95376.1"/>
    <property type="molecule type" value="Genomic_DNA"/>
</dbReference>
<dbReference type="SUPFAM" id="SSF82199">
    <property type="entry name" value="SET domain"/>
    <property type="match status" value="1"/>
</dbReference>
<dbReference type="InterPro" id="IPR001214">
    <property type="entry name" value="SET_dom"/>
</dbReference>
<dbReference type="Pfam" id="PF21533">
    <property type="entry name" value="EHMT1-2_CRR"/>
    <property type="match status" value="1"/>
</dbReference>
<organism evidence="9 10">
    <name type="scientific">Papilio xuthus</name>
    <name type="common">Asian swallowtail butterfly</name>
    <dbReference type="NCBI Taxonomy" id="66420"/>
    <lineage>
        <taxon>Eukaryota</taxon>
        <taxon>Metazoa</taxon>
        <taxon>Ecdysozoa</taxon>
        <taxon>Arthropoda</taxon>
        <taxon>Hexapoda</taxon>
        <taxon>Insecta</taxon>
        <taxon>Pterygota</taxon>
        <taxon>Neoptera</taxon>
        <taxon>Endopterygota</taxon>
        <taxon>Lepidoptera</taxon>
        <taxon>Glossata</taxon>
        <taxon>Ditrysia</taxon>
        <taxon>Papilionoidea</taxon>
        <taxon>Papilionidae</taxon>
        <taxon>Papilioninae</taxon>
        <taxon>Papilio</taxon>
    </lineage>
</organism>
<dbReference type="PROSITE" id="PS50280">
    <property type="entry name" value="SET"/>
    <property type="match status" value="1"/>
</dbReference>
<keyword evidence="5" id="KW-0040">ANK repeat</keyword>
<dbReference type="GO" id="GO:0016279">
    <property type="term" value="F:protein-lysine N-methyltransferase activity"/>
    <property type="evidence" value="ECO:0007669"/>
    <property type="project" value="InterPro"/>
</dbReference>
<evidence type="ECO:0000256" key="1">
    <source>
        <dbReference type="ARBA" id="ARBA00004286"/>
    </source>
</evidence>
<dbReference type="InterPro" id="IPR036770">
    <property type="entry name" value="Ankyrin_rpt-contain_sf"/>
</dbReference>
<dbReference type="InterPro" id="IPR007728">
    <property type="entry name" value="Pre-SET_dom"/>
</dbReference>
<feature type="compositionally biased region" description="Acidic residues" evidence="6">
    <location>
        <begin position="282"/>
        <end position="300"/>
    </location>
</feature>
<name>A0A194PPK7_PAPXU</name>
<dbReference type="Pfam" id="PF12796">
    <property type="entry name" value="Ank_2"/>
    <property type="match status" value="1"/>
</dbReference>
<dbReference type="GO" id="GO:0032259">
    <property type="term" value="P:methylation"/>
    <property type="evidence" value="ECO:0007669"/>
    <property type="project" value="UniProtKB-KW"/>
</dbReference>
<dbReference type="InterPro" id="IPR043550">
    <property type="entry name" value="EHMT1/EHMT2"/>
</dbReference>
<evidence type="ECO:0000259" key="7">
    <source>
        <dbReference type="PROSITE" id="PS50280"/>
    </source>
</evidence>
<feature type="compositionally biased region" description="Basic and acidic residues" evidence="6">
    <location>
        <begin position="212"/>
        <end position="224"/>
    </location>
</feature>
<dbReference type="STRING" id="66420.A0A194PPK7"/>
<evidence type="ECO:0000256" key="6">
    <source>
        <dbReference type="SAM" id="MobiDB-lite"/>
    </source>
</evidence>
<dbReference type="Gene3D" id="1.25.40.20">
    <property type="entry name" value="Ankyrin repeat-containing domain"/>
    <property type="match status" value="2"/>
</dbReference>
<keyword evidence="9" id="KW-0808">Transferase</keyword>
<dbReference type="GO" id="GO:0042054">
    <property type="term" value="F:histone methyltransferase activity"/>
    <property type="evidence" value="ECO:0007669"/>
    <property type="project" value="InterPro"/>
</dbReference>
<dbReference type="PROSITE" id="PS50088">
    <property type="entry name" value="ANK_REPEAT"/>
    <property type="match status" value="3"/>
</dbReference>
<feature type="repeat" description="ANK" evidence="5">
    <location>
        <begin position="808"/>
        <end position="840"/>
    </location>
</feature>
<dbReference type="GO" id="GO:0005694">
    <property type="term" value="C:chromosome"/>
    <property type="evidence" value="ECO:0007669"/>
    <property type="project" value="UniProtKB-SubCell"/>
</dbReference>
<dbReference type="SMART" id="SM00317">
    <property type="entry name" value="SET"/>
    <property type="match status" value="1"/>
</dbReference>
<comment type="subcellular location">
    <subcellularLocation>
        <location evidence="1">Chromosome</location>
    </subcellularLocation>
</comment>
<feature type="region of interest" description="Disordered" evidence="6">
    <location>
        <begin position="1"/>
        <end position="363"/>
    </location>
</feature>
<dbReference type="PROSITE" id="PS50297">
    <property type="entry name" value="ANK_REP_REGION"/>
    <property type="match status" value="3"/>
</dbReference>
<evidence type="ECO:0000256" key="3">
    <source>
        <dbReference type="ARBA" id="ARBA00022603"/>
    </source>
</evidence>
<feature type="compositionally biased region" description="Basic and acidic residues" evidence="6">
    <location>
        <begin position="68"/>
        <end position="78"/>
    </location>
</feature>
<dbReference type="InterPro" id="IPR002110">
    <property type="entry name" value="Ankyrin_rpt"/>
</dbReference>
<dbReference type="SUPFAM" id="SSF48403">
    <property type="entry name" value="Ankyrin repeat"/>
    <property type="match status" value="2"/>
</dbReference>
<feature type="domain" description="Pre-SET" evidence="8">
    <location>
        <begin position="994"/>
        <end position="1058"/>
    </location>
</feature>
<protein>
    <submittedName>
        <fullName evidence="9">Histone-lysine N-methyltransferase EHMT1</fullName>
    </submittedName>
</protein>
<dbReference type="AlphaFoldDB" id="A0A194PPK7"/>
<evidence type="ECO:0000313" key="9">
    <source>
        <dbReference type="EMBL" id="KPI95376.1"/>
    </source>
</evidence>
<proteinExistence type="predicted"/>
<dbReference type="GO" id="GO:0002039">
    <property type="term" value="F:p53 binding"/>
    <property type="evidence" value="ECO:0007669"/>
    <property type="project" value="InterPro"/>
</dbReference>